<sequence>MADLEEGVTMSRQAVGLTPQDHPSRAMWLNGLGNWLLRRFERTGKMADLEESCSVLQQAVESTPCDHPDRVSRFYNLGRSLQSRYERTGEVANVEEASKCLLNAWHCQPGSPLARIKAAARCLKLLARQNRVDIAIQLGKDVIDLLPIVNTGMLERNDQQFVVSTFAGVAAELCALLLESNEPADALDYLERGRAVIIGQLVAGPERQLRDEANAPLRAEQDTAAAQVRSRRREAVGELDACIREIRGIVGFERFLLGQTVAEMQDCASAGTVVVINIAEIRSDAILVSPTGVVAQGMDGPEIGTGPEEQGVYLEYLSWLWEACVRQVLVEVGGGSDLTDGLPRIWWLGTGLASSMPFHAAGTHADGSTENTFSRAISSYTPSIKALGYARHRARATENARGSLLIAAMPTTPGNGSTPDAEKPKLP</sequence>
<accession>A0AAN6RYT0</accession>
<proteinExistence type="predicted"/>
<evidence type="ECO:0000313" key="2">
    <source>
        <dbReference type="EMBL" id="KAK3934877.1"/>
    </source>
</evidence>
<protein>
    <submittedName>
        <fullName evidence="2">Uncharacterized protein</fullName>
    </submittedName>
</protein>
<reference evidence="3" key="1">
    <citation type="journal article" date="2023" name="Mol. Phylogenet. Evol.">
        <title>Genome-scale phylogeny and comparative genomics of the fungal order Sordariales.</title>
        <authorList>
            <person name="Hensen N."/>
            <person name="Bonometti L."/>
            <person name="Westerberg I."/>
            <person name="Brannstrom I.O."/>
            <person name="Guillou S."/>
            <person name="Cros-Aarteil S."/>
            <person name="Calhoun S."/>
            <person name="Haridas S."/>
            <person name="Kuo A."/>
            <person name="Mondo S."/>
            <person name="Pangilinan J."/>
            <person name="Riley R."/>
            <person name="LaButti K."/>
            <person name="Andreopoulos B."/>
            <person name="Lipzen A."/>
            <person name="Chen C."/>
            <person name="Yan M."/>
            <person name="Daum C."/>
            <person name="Ng V."/>
            <person name="Clum A."/>
            <person name="Steindorff A."/>
            <person name="Ohm R.A."/>
            <person name="Martin F."/>
            <person name="Silar P."/>
            <person name="Natvig D.O."/>
            <person name="Lalanne C."/>
            <person name="Gautier V."/>
            <person name="Ament-Velasquez S.L."/>
            <person name="Kruys A."/>
            <person name="Hutchinson M.I."/>
            <person name="Powell A.J."/>
            <person name="Barry K."/>
            <person name="Miller A.N."/>
            <person name="Grigoriev I.V."/>
            <person name="Debuchy R."/>
            <person name="Gladieux P."/>
            <person name="Hiltunen Thoren M."/>
            <person name="Johannesson H."/>
        </authorList>
    </citation>
    <scope>NUCLEOTIDE SEQUENCE [LARGE SCALE GENOMIC DNA]</scope>
    <source>
        <strain evidence="3">CBS 340.73</strain>
    </source>
</reference>
<name>A0AAN6RYT0_9PEZI</name>
<keyword evidence="3" id="KW-1185">Reference proteome</keyword>
<gene>
    <name evidence="2" type="ORF">QBC46DRAFT_347180</name>
</gene>
<evidence type="ECO:0000313" key="3">
    <source>
        <dbReference type="Proteomes" id="UP001303473"/>
    </source>
</evidence>
<organism evidence="2 3">
    <name type="scientific">Diplogelasinospora grovesii</name>
    <dbReference type="NCBI Taxonomy" id="303347"/>
    <lineage>
        <taxon>Eukaryota</taxon>
        <taxon>Fungi</taxon>
        <taxon>Dikarya</taxon>
        <taxon>Ascomycota</taxon>
        <taxon>Pezizomycotina</taxon>
        <taxon>Sordariomycetes</taxon>
        <taxon>Sordariomycetidae</taxon>
        <taxon>Sordariales</taxon>
        <taxon>Diplogelasinosporaceae</taxon>
        <taxon>Diplogelasinospora</taxon>
    </lineage>
</organism>
<dbReference type="AlphaFoldDB" id="A0AAN6RYT0"/>
<comment type="caution">
    <text evidence="2">The sequence shown here is derived from an EMBL/GenBank/DDBJ whole genome shotgun (WGS) entry which is preliminary data.</text>
</comment>
<evidence type="ECO:0000256" key="1">
    <source>
        <dbReference type="SAM" id="MobiDB-lite"/>
    </source>
</evidence>
<dbReference type="InterPro" id="IPR011990">
    <property type="entry name" value="TPR-like_helical_dom_sf"/>
</dbReference>
<feature type="region of interest" description="Disordered" evidence="1">
    <location>
        <begin position="408"/>
        <end position="427"/>
    </location>
</feature>
<dbReference type="EMBL" id="MU853955">
    <property type="protein sequence ID" value="KAK3934877.1"/>
    <property type="molecule type" value="Genomic_DNA"/>
</dbReference>
<dbReference type="Proteomes" id="UP001303473">
    <property type="component" value="Unassembled WGS sequence"/>
</dbReference>
<dbReference type="Gene3D" id="1.25.40.10">
    <property type="entry name" value="Tetratricopeptide repeat domain"/>
    <property type="match status" value="1"/>
</dbReference>